<name>A0A7Y4L8S7_9BURK</name>
<evidence type="ECO:0000313" key="2">
    <source>
        <dbReference type="EMBL" id="NOL48998.1"/>
    </source>
</evidence>
<gene>
    <name evidence="2" type="ORF">HKX40_02415</name>
</gene>
<organism evidence="2 3">
    <name type="scientific">Pelistega europaea</name>
    <dbReference type="NCBI Taxonomy" id="106147"/>
    <lineage>
        <taxon>Bacteria</taxon>
        <taxon>Pseudomonadati</taxon>
        <taxon>Pseudomonadota</taxon>
        <taxon>Betaproteobacteria</taxon>
        <taxon>Burkholderiales</taxon>
        <taxon>Alcaligenaceae</taxon>
        <taxon>Pelistega</taxon>
    </lineage>
</organism>
<feature type="region of interest" description="Disordered" evidence="1">
    <location>
        <begin position="172"/>
        <end position="194"/>
    </location>
</feature>
<dbReference type="Gene3D" id="2.60.120.380">
    <property type="match status" value="1"/>
</dbReference>
<evidence type="ECO:0000313" key="3">
    <source>
        <dbReference type="Proteomes" id="UP000541421"/>
    </source>
</evidence>
<dbReference type="AlphaFoldDB" id="A0A7Y4L8S7"/>
<reference evidence="2 3" key="1">
    <citation type="submission" date="2020-05" db="EMBL/GenBank/DDBJ databases">
        <authorList>
            <person name="Niu N."/>
        </authorList>
    </citation>
    <scope>NUCLEOTIDE SEQUENCE [LARGE SCALE GENOMIC DNA]</scope>
    <source>
        <strain evidence="2 3">LMG10982</strain>
    </source>
</reference>
<keyword evidence="3" id="KW-1185">Reference proteome</keyword>
<dbReference type="Proteomes" id="UP000541421">
    <property type="component" value="Unassembled WGS sequence"/>
</dbReference>
<dbReference type="RefSeq" id="WP_171587982.1">
    <property type="nucleotide sequence ID" value="NZ_JABGBO010000002.1"/>
</dbReference>
<comment type="caution">
    <text evidence="2">The sequence shown here is derived from an EMBL/GenBank/DDBJ whole genome shotgun (WGS) entry which is preliminary data.</text>
</comment>
<feature type="compositionally biased region" description="Polar residues" evidence="1">
    <location>
        <begin position="176"/>
        <end position="194"/>
    </location>
</feature>
<proteinExistence type="predicted"/>
<dbReference type="EMBL" id="JABGBO010000002">
    <property type="protein sequence ID" value="NOL48998.1"/>
    <property type="molecule type" value="Genomic_DNA"/>
</dbReference>
<protein>
    <submittedName>
        <fullName evidence="2">Uncharacterized protein</fullName>
    </submittedName>
</protein>
<evidence type="ECO:0000256" key="1">
    <source>
        <dbReference type="SAM" id="MobiDB-lite"/>
    </source>
</evidence>
<accession>A0A7Y4L8S7</accession>
<sequence length="194" mass="21366">MMQLTTNSKKLIIAIIALTGLGVILTSPDEPVEKPTESVANTSGQSTEQNFLLDPTTIKSLTNLTQNVQFGEPNITQQYRGYIQGVGYSSYQFHAEQGQVIRFHLEAPNTIEMLLYGANVVPLKNDMEYTIPENGLYDLRILYKPSVENEQSKNPSPPEAYHIGFTLVNKEIPTSPVGTSQPSLAPQSLQPSAQ</sequence>